<organism evidence="2 3">
    <name type="scientific">Arcticibacter tournemirensis</name>
    <dbReference type="NCBI Taxonomy" id="699437"/>
    <lineage>
        <taxon>Bacteria</taxon>
        <taxon>Pseudomonadati</taxon>
        <taxon>Bacteroidota</taxon>
        <taxon>Sphingobacteriia</taxon>
        <taxon>Sphingobacteriales</taxon>
        <taxon>Sphingobacteriaceae</taxon>
        <taxon>Arcticibacter</taxon>
    </lineage>
</organism>
<dbReference type="InterPro" id="IPR036388">
    <property type="entry name" value="WH-like_DNA-bd_sf"/>
</dbReference>
<comment type="caution">
    <text evidence="2">The sequence shown here is derived from an EMBL/GenBank/DDBJ whole genome shotgun (WGS) entry which is preliminary data.</text>
</comment>
<dbReference type="RefSeq" id="WP_128768851.1">
    <property type="nucleotide sequence ID" value="NZ_RXOC01000004.1"/>
</dbReference>
<dbReference type="SUPFAM" id="SSF46785">
    <property type="entry name" value="Winged helix' DNA-binding domain"/>
    <property type="match status" value="1"/>
</dbReference>
<dbReference type="AlphaFoldDB" id="A0A4Q0MCM3"/>
<accession>A0A4Q0MCM3</accession>
<sequence>MNYREYEEKKKYLLYLIYKERLFEAREAARKFNCSERTIFRIIESLKNQGYQIKWSRSHKKYFLADKSQHPEIEYFMKDGH</sequence>
<dbReference type="Proteomes" id="UP000290848">
    <property type="component" value="Unassembled WGS sequence"/>
</dbReference>
<evidence type="ECO:0000313" key="3">
    <source>
        <dbReference type="Proteomes" id="UP000290848"/>
    </source>
</evidence>
<evidence type="ECO:0000313" key="2">
    <source>
        <dbReference type="EMBL" id="RXF70546.1"/>
    </source>
</evidence>
<feature type="domain" description="Helix-turn-helix type 11" evidence="1">
    <location>
        <begin position="12"/>
        <end position="56"/>
    </location>
</feature>
<gene>
    <name evidence="2" type="ORF">EKH83_07845</name>
</gene>
<dbReference type="EMBL" id="RXOC01000004">
    <property type="protein sequence ID" value="RXF70546.1"/>
    <property type="molecule type" value="Genomic_DNA"/>
</dbReference>
<dbReference type="Pfam" id="PF08279">
    <property type="entry name" value="HTH_11"/>
    <property type="match status" value="1"/>
</dbReference>
<dbReference type="InterPro" id="IPR036390">
    <property type="entry name" value="WH_DNA-bd_sf"/>
</dbReference>
<reference evidence="2 3" key="1">
    <citation type="submission" date="2018-12" db="EMBL/GenBank/DDBJ databases">
        <title>The Draft Genome Sequence of the Soil Bacterium Pedobacter tournemirensis R1.</title>
        <authorList>
            <person name="He J."/>
        </authorList>
    </citation>
    <scope>NUCLEOTIDE SEQUENCE [LARGE SCALE GENOMIC DNA]</scope>
    <source>
        <strain evidence="2 3">R1</strain>
    </source>
</reference>
<dbReference type="InterPro" id="IPR013196">
    <property type="entry name" value="HTH_11"/>
</dbReference>
<proteinExistence type="predicted"/>
<protein>
    <submittedName>
        <fullName evidence="2">HTH domain-containing protein</fullName>
    </submittedName>
</protein>
<dbReference type="Gene3D" id="1.10.10.10">
    <property type="entry name" value="Winged helix-like DNA-binding domain superfamily/Winged helix DNA-binding domain"/>
    <property type="match status" value="1"/>
</dbReference>
<name>A0A4Q0MCM3_9SPHI</name>
<evidence type="ECO:0000259" key="1">
    <source>
        <dbReference type="Pfam" id="PF08279"/>
    </source>
</evidence>